<dbReference type="Proteomes" id="UP001189616">
    <property type="component" value="Unassembled WGS sequence"/>
</dbReference>
<evidence type="ECO:0000313" key="7">
    <source>
        <dbReference type="EMBL" id="CAJ0793029.1"/>
    </source>
</evidence>
<feature type="region of interest" description="Disordered" evidence="5">
    <location>
        <begin position="284"/>
        <end position="308"/>
    </location>
</feature>
<feature type="domain" description="PNPLA" evidence="6">
    <location>
        <begin position="56"/>
        <end position="255"/>
    </location>
</feature>
<keyword evidence="8" id="KW-1185">Reference proteome</keyword>
<organism evidence="7 8">
    <name type="scientific">Ralstonia condita</name>
    <dbReference type="NCBI Taxonomy" id="3058600"/>
    <lineage>
        <taxon>Bacteria</taxon>
        <taxon>Pseudomonadati</taxon>
        <taxon>Pseudomonadota</taxon>
        <taxon>Betaproteobacteria</taxon>
        <taxon>Burkholderiales</taxon>
        <taxon>Burkholderiaceae</taxon>
        <taxon>Ralstonia</taxon>
    </lineage>
</organism>
<evidence type="ECO:0000259" key="6">
    <source>
        <dbReference type="PROSITE" id="PS51635"/>
    </source>
</evidence>
<dbReference type="PROSITE" id="PS51635">
    <property type="entry name" value="PNPLA"/>
    <property type="match status" value="1"/>
</dbReference>
<gene>
    <name evidence="7" type="ORF">LMG7141_02735</name>
</gene>
<dbReference type="PANTHER" id="PTHR14226">
    <property type="entry name" value="NEUROPATHY TARGET ESTERASE/SWISS CHEESE D.MELANOGASTER"/>
    <property type="match status" value="1"/>
</dbReference>
<comment type="caution">
    <text evidence="7">The sequence shown here is derived from an EMBL/GenBank/DDBJ whole genome shotgun (WGS) entry which is preliminary data.</text>
</comment>
<name>A0ABM9JG94_9RALS</name>
<keyword evidence="3 4" id="KW-0443">Lipid metabolism</keyword>
<feature type="short sequence motif" description="DGA/G" evidence="4">
    <location>
        <begin position="242"/>
        <end position="244"/>
    </location>
</feature>
<dbReference type="EMBL" id="CATYWO010000004">
    <property type="protein sequence ID" value="CAJ0793029.1"/>
    <property type="molecule type" value="Genomic_DNA"/>
</dbReference>
<evidence type="ECO:0000256" key="5">
    <source>
        <dbReference type="SAM" id="MobiDB-lite"/>
    </source>
</evidence>
<accession>A0ABM9JG94</accession>
<dbReference type="InterPro" id="IPR002641">
    <property type="entry name" value="PNPLA_dom"/>
</dbReference>
<feature type="active site" description="Nucleophile" evidence="4">
    <location>
        <position position="89"/>
    </location>
</feature>
<keyword evidence="2 4" id="KW-0442">Lipid degradation</keyword>
<dbReference type="Pfam" id="PF01734">
    <property type="entry name" value="Patatin"/>
    <property type="match status" value="1"/>
</dbReference>
<reference evidence="7 8" key="1">
    <citation type="submission" date="2023-07" db="EMBL/GenBank/DDBJ databases">
        <authorList>
            <person name="Peeters C."/>
        </authorList>
    </citation>
    <scope>NUCLEOTIDE SEQUENCE [LARGE SCALE GENOMIC DNA]</scope>
    <source>
        <strain evidence="7 8">LMG 7141</strain>
    </source>
</reference>
<feature type="short sequence motif" description="GXSXG" evidence="4">
    <location>
        <begin position="87"/>
        <end position="91"/>
    </location>
</feature>
<feature type="active site" description="Proton acceptor" evidence="4">
    <location>
        <position position="242"/>
    </location>
</feature>
<evidence type="ECO:0000256" key="3">
    <source>
        <dbReference type="ARBA" id="ARBA00023098"/>
    </source>
</evidence>
<sequence length="308" mass="32254">MACQTAVFLRRHGSRLAAAVLVWFAALVIFPSAAYARSAAAANPEGAESTRPRIGLVLSGGGARGYAHIGVLKMLERLRIPVDVITGTSIGAVVGGLYASGLRADALEQQLSQVDLSDIAFDRNERAKLPQSLREDDFQYPIGLSAGYGDGKLKLPAGLVQGNRLLALLKNWTARWPDNIDFARLPIPFKAMATDLATGNPVILDHGSLPLAIRARCGTSICSSAACSDRRARVVFPAGVPDGGTARVQGSAQLHRLDAAHERVAAGPAAGSTSIGTRSMRFAAAGSNPKKPSTSVATCSRSLSTQIM</sequence>
<evidence type="ECO:0000256" key="4">
    <source>
        <dbReference type="PROSITE-ProRule" id="PRU01161"/>
    </source>
</evidence>
<protein>
    <recommendedName>
        <fullName evidence="6">PNPLA domain-containing protein</fullName>
    </recommendedName>
</protein>
<evidence type="ECO:0000256" key="2">
    <source>
        <dbReference type="ARBA" id="ARBA00022963"/>
    </source>
</evidence>
<dbReference type="SUPFAM" id="SSF52151">
    <property type="entry name" value="FabD/lysophospholipase-like"/>
    <property type="match status" value="1"/>
</dbReference>
<keyword evidence="1 4" id="KW-0378">Hydrolase</keyword>
<proteinExistence type="predicted"/>
<dbReference type="InterPro" id="IPR016035">
    <property type="entry name" value="Acyl_Trfase/lysoPLipase"/>
</dbReference>
<dbReference type="InterPro" id="IPR050301">
    <property type="entry name" value="NTE"/>
</dbReference>
<evidence type="ECO:0000313" key="8">
    <source>
        <dbReference type="Proteomes" id="UP001189616"/>
    </source>
</evidence>
<feature type="compositionally biased region" description="Polar residues" evidence="5">
    <location>
        <begin position="290"/>
        <end position="308"/>
    </location>
</feature>
<evidence type="ECO:0000256" key="1">
    <source>
        <dbReference type="ARBA" id="ARBA00022801"/>
    </source>
</evidence>
<dbReference type="PANTHER" id="PTHR14226:SF29">
    <property type="entry name" value="NEUROPATHY TARGET ESTERASE SWS"/>
    <property type="match status" value="1"/>
</dbReference>
<feature type="short sequence motif" description="GXGXXG" evidence="4">
    <location>
        <begin position="60"/>
        <end position="65"/>
    </location>
</feature>
<dbReference type="Gene3D" id="3.40.1090.10">
    <property type="entry name" value="Cytosolic phospholipase A2 catalytic domain"/>
    <property type="match status" value="1"/>
</dbReference>